<evidence type="ECO:0000313" key="2">
    <source>
        <dbReference type="EMBL" id="SVE50146.1"/>
    </source>
</evidence>
<dbReference type="InterPro" id="IPR025197">
    <property type="entry name" value="DUF4116"/>
</dbReference>
<gene>
    <name evidence="2" type="ORF">METZ01_LOCUS503000</name>
</gene>
<feature type="domain" description="DUF4116" evidence="1">
    <location>
        <begin position="3"/>
        <end position="50"/>
    </location>
</feature>
<feature type="non-terminal residue" evidence="2">
    <location>
        <position position="233"/>
    </location>
</feature>
<evidence type="ECO:0000259" key="1">
    <source>
        <dbReference type="Pfam" id="PF13475"/>
    </source>
</evidence>
<proteinExistence type="predicted"/>
<name>A0A383E025_9ZZZZ</name>
<dbReference type="InterPro" id="IPR035948">
    <property type="entry name" value="YwqG-like_sf"/>
</dbReference>
<feature type="non-terminal residue" evidence="2">
    <location>
        <position position="1"/>
    </location>
</feature>
<protein>
    <recommendedName>
        <fullName evidence="1">DUF4116 domain-containing protein</fullName>
    </recommendedName>
</protein>
<dbReference type="AlphaFoldDB" id="A0A383E025"/>
<dbReference type="Pfam" id="PF13475">
    <property type="entry name" value="DUF4116"/>
    <property type="match status" value="1"/>
</dbReference>
<sequence>LHRETVLAAVQREPSELQYASEEFRADREFMLAAVQIDGRSIEYASEELRADPEIIQNSKFRNSLPQLNAGRSVDYNNLRELNVPEEFQALRKRWQECLKIIRTSEEEWIDEEYFEVENISAFFDLANVCWRPCLEKSQYDEADRLGQHFKGPMYTCEEYPWPADDEGCAYPPVVQIDLDKVSALVGVYIGEGLLQLFYNDDETNYGLEYDWFYVLRCIPRASISEELMTPLP</sequence>
<dbReference type="Gene3D" id="2.30.320.10">
    <property type="entry name" value="YwqG-like"/>
    <property type="match status" value="1"/>
</dbReference>
<dbReference type="EMBL" id="UINC01221704">
    <property type="protein sequence ID" value="SVE50146.1"/>
    <property type="molecule type" value="Genomic_DNA"/>
</dbReference>
<accession>A0A383E025</accession>
<reference evidence="2" key="1">
    <citation type="submission" date="2018-05" db="EMBL/GenBank/DDBJ databases">
        <authorList>
            <person name="Lanie J.A."/>
            <person name="Ng W.-L."/>
            <person name="Kazmierczak K.M."/>
            <person name="Andrzejewski T.M."/>
            <person name="Davidsen T.M."/>
            <person name="Wayne K.J."/>
            <person name="Tettelin H."/>
            <person name="Glass J.I."/>
            <person name="Rusch D."/>
            <person name="Podicherti R."/>
            <person name="Tsui H.-C.T."/>
            <person name="Winkler M.E."/>
        </authorList>
    </citation>
    <scope>NUCLEOTIDE SEQUENCE</scope>
</reference>
<dbReference type="SUPFAM" id="SSF103032">
    <property type="entry name" value="Hypothetical protein YwqG"/>
    <property type="match status" value="1"/>
</dbReference>
<organism evidence="2">
    <name type="scientific">marine metagenome</name>
    <dbReference type="NCBI Taxonomy" id="408172"/>
    <lineage>
        <taxon>unclassified sequences</taxon>
        <taxon>metagenomes</taxon>
        <taxon>ecological metagenomes</taxon>
    </lineage>
</organism>